<dbReference type="EMBL" id="JBHRSZ010000002">
    <property type="protein sequence ID" value="MFC3150337.1"/>
    <property type="molecule type" value="Genomic_DNA"/>
</dbReference>
<evidence type="ECO:0000256" key="3">
    <source>
        <dbReference type="ARBA" id="ARBA00048550"/>
    </source>
</evidence>
<dbReference type="InterPro" id="IPR013466">
    <property type="entry name" value="Thymidine/AMP_Pase"/>
</dbReference>
<protein>
    <recommendedName>
        <fullName evidence="4">Putative thymidine phosphorylase</fullName>
        <ecNumber evidence="4">2.4.2.4</ecNumber>
    </recommendedName>
    <alternativeName>
        <fullName evidence="4">TdRPase</fullName>
    </alternativeName>
</protein>
<dbReference type="InterPro" id="IPR000312">
    <property type="entry name" value="Glycosyl_Trfase_fam3"/>
</dbReference>
<dbReference type="InterPro" id="IPR013102">
    <property type="entry name" value="PYNP_C"/>
</dbReference>
<dbReference type="InterPro" id="IPR036566">
    <property type="entry name" value="PYNP-like_C_sf"/>
</dbReference>
<comment type="caution">
    <text evidence="6">The sequence shown here is derived from an EMBL/GenBank/DDBJ whole genome shotgun (WGS) entry which is preliminary data.</text>
</comment>
<dbReference type="PANTHER" id="PTHR10515:SF0">
    <property type="entry name" value="THYMIDINE PHOSPHORYLASE"/>
    <property type="match status" value="1"/>
</dbReference>
<dbReference type="Pfam" id="PF02885">
    <property type="entry name" value="Glycos_trans_3N"/>
    <property type="match status" value="1"/>
</dbReference>
<dbReference type="Proteomes" id="UP001595476">
    <property type="component" value="Unassembled WGS sequence"/>
</dbReference>
<dbReference type="Gene3D" id="1.20.970.50">
    <property type="match status" value="1"/>
</dbReference>
<evidence type="ECO:0000256" key="1">
    <source>
        <dbReference type="ARBA" id="ARBA00022676"/>
    </source>
</evidence>
<keyword evidence="7" id="KW-1185">Reference proteome</keyword>
<dbReference type="PROSITE" id="PS00647">
    <property type="entry name" value="THYMID_PHOSPHORYLASE"/>
    <property type="match status" value="1"/>
</dbReference>
<dbReference type="NCBIfam" id="TIGR02645">
    <property type="entry name" value="ARCH_P_rylase"/>
    <property type="match status" value="1"/>
</dbReference>
<dbReference type="EC" id="2.4.2.4" evidence="4"/>
<accession>A0ABV7HF72</accession>
<dbReference type="SUPFAM" id="SSF54680">
    <property type="entry name" value="Pyrimidine nucleoside phosphorylase C-terminal domain"/>
    <property type="match status" value="1"/>
</dbReference>
<evidence type="ECO:0000259" key="5">
    <source>
        <dbReference type="SMART" id="SM00941"/>
    </source>
</evidence>
<dbReference type="InterPro" id="IPR017872">
    <property type="entry name" value="Pyrmidine_PPase_CS"/>
</dbReference>
<dbReference type="InterPro" id="IPR035902">
    <property type="entry name" value="Nuc_phospho_transferase"/>
</dbReference>
<evidence type="ECO:0000256" key="2">
    <source>
        <dbReference type="ARBA" id="ARBA00022679"/>
    </source>
</evidence>
<comment type="catalytic activity">
    <reaction evidence="3 4">
        <text>thymidine + phosphate = 2-deoxy-alpha-D-ribose 1-phosphate + thymine</text>
        <dbReference type="Rhea" id="RHEA:16037"/>
        <dbReference type="ChEBI" id="CHEBI:17748"/>
        <dbReference type="ChEBI" id="CHEBI:17821"/>
        <dbReference type="ChEBI" id="CHEBI:43474"/>
        <dbReference type="ChEBI" id="CHEBI:57259"/>
        <dbReference type="EC" id="2.4.2.4"/>
    </reaction>
</comment>
<evidence type="ECO:0000313" key="7">
    <source>
        <dbReference type="Proteomes" id="UP001595476"/>
    </source>
</evidence>
<keyword evidence="1 4" id="KW-0328">Glycosyltransferase</keyword>
<evidence type="ECO:0000313" key="6">
    <source>
        <dbReference type="EMBL" id="MFC3150337.1"/>
    </source>
</evidence>
<dbReference type="InterPro" id="IPR036320">
    <property type="entry name" value="Glycosyl_Trfase_fam3_N_dom_sf"/>
</dbReference>
<dbReference type="RefSeq" id="WP_386716959.1">
    <property type="nucleotide sequence ID" value="NZ_JBHRSZ010000002.1"/>
</dbReference>
<proteinExistence type="inferred from homology"/>
<comment type="similarity">
    <text evidence="4">Belongs to the thymidine/pyrimidine-nucleoside phosphorylase family. Type 2 subfamily.</text>
</comment>
<organism evidence="6 7">
    <name type="scientific">Litoribrevibacter euphylliae</name>
    <dbReference type="NCBI Taxonomy" id="1834034"/>
    <lineage>
        <taxon>Bacteria</taxon>
        <taxon>Pseudomonadati</taxon>
        <taxon>Pseudomonadota</taxon>
        <taxon>Gammaproteobacteria</taxon>
        <taxon>Oceanospirillales</taxon>
        <taxon>Oceanospirillaceae</taxon>
        <taxon>Litoribrevibacter</taxon>
    </lineage>
</organism>
<evidence type="ECO:0000256" key="4">
    <source>
        <dbReference type="HAMAP-Rule" id="MF_00703"/>
    </source>
</evidence>
<dbReference type="SUPFAM" id="SSF47648">
    <property type="entry name" value="Nucleoside phosphorylase/phosphoribosyltransferase N-terminal domain"/>
    <property type="match status" value="1"/>
</dbReference>
<dbReference type="SMART" id="SM00941">
    <property type="entry name" value="PYNP_C"/>
    <property type="match status" value="1"/>
</dbReference>
<feature type="domain" description="Pyrimidine nucleoside phosphorylase C-terminal" evidence="5">
    <location>
        <begin position="429"/>
        <end position="493"/>
    </location>
</feature>
<dbReference type="HAMAP" id="MF_00703">
    <property type="entry name" value="Thymid_phosp_2"/>
    <property type="match status" value="1"/>
</dbReference>
<dbReference type="Pfam" id="PF07831">
    <property type="entry name" value="PYNP_C"/>
    <property type="match status" value="1"/>
</dbReference>
<name>A0ABV7HF72_9GAMM</name>
<dbReference type="InterPro" id="IPR000053">
    <property type="entry name" value="Thymidine/pyrmidine_PPase"/>
</dbReference>
<dbReference type="Gene3D" id="3.40.1030.10">
    <property type="entry name" value="Nucleoside phosphorylase/phosphoribosyltransferase catalytic domain"/>
    <property type="match status" value="1"/>
</dbReference>
<dbReference type="InterPro" id="IPR028579">
    <property type="entry name" value="Thym_Pase_Put"/>
</dbReference>
<dbReference type="NCBIfam" id="NF003338">
    <property type="entry name" value="PRK04350.1"/>
    <property type="match status" value="1"/>
</dbReference>
<dbReference type="Pfam" id="PF00591">
    <property type="entry name" value="Glycos_transf_3"/>
    <property type="match status" value="1"/>
</dbReference>
<dbReference type="Gene3D" id="3.90.1170.30">
    <property type="entry name" value="Pyrimidine nucleoside phosphorylase-like, C-terminal domain"/>
    <property type="match status" value="1"/>
</dbReference>
<reference evidence="7" key="1">
    <citation type="journal article" date="2019" name="Int. J. Syst. Evol. Microbiol.">
        <title>The Global Catalogue of Microorganisms (GCM) 10K type strain sequencing project: providing services to taxonomists for standard genome sequencing and annotation.</title>
        <authorList>
            <consortium name="The Broad Institute Genomics Platform"/>
            <consortium name="The Broad Institute Genome Sequencing Center for Infectious Disease"/>
            <person name="Wu L."/>
            <person name="Ma J."/>
        </authorList>
    </citation>
    <scope>NUCLEOTIDE SEQUENCE [LARGE SCALE GENOMIC DNA]</scope>
    <source>
        <strain evidence="7">KCTC 52438</strain>
    </source>
</reference>
<dbReference type="InterPro" id="IPR017459">
    <property type="entry name" value="Glycosyl_Trfase_fam3_N_dom"/>
</dbReference>
<sequence length="503" mass="53734">MKKIKGLDVLRLGIDSHQERIVYLNADCHVVQSEGFTSHSRVCVDSGSDAIIATVNITHNGLISSHQAGFSEAAWLALNLNGDEAVIIKHAQPVNSMSHVRSKLYGGELDYSACYEIVKDIQAGRYSDIQLSSFVSACTADRLSNPETLALTQAMINVGEQMSWDQTMVLDKHCVGGLPGNRTTPIVVAIVAACGLTMPKTSSRAITSPAGTADTMEVLTNVELTQDQMKTVVDTEGACLAWGGSVSLSPADDIIIRIERALNLDSEGQLVASVLSKKVAAGSTHVLIDIPVGPTVKVRSFEQAKKLEEKLISTGQGLGLHVVVHRSDGSQPVGRGIGPALEARDVLWVLQNSDQAPEDLRDRAVYLAGLMLELAEVCESGKGQDKARGVLLSGAAYDKFKAICEAQGGFNEIPTSSHQFEYCAAQSGIVTHFNNRCLAQLACLAGAPNSKVAGVDVLVRLGDRVEKGQPLFRLHANAKGEMDYALDFLNQHSDCCQVSGETV</sequence>
<dbReference type="PANTHER" id="PTHR10515">
    <property type="entry name" value="THYMIDINE PHOSPHORYLASE"/>
    <property type="match status" value="1"/>
</dbReference>
<gene>
    <name evidence="6" type="ORF">ACFOEK_04810</name>
</gene>
<keyword evidence="2 4" id="KW-0808">Transferase</keyword>
<dbReference type="SUPFAM" id="SSF52418">
    <property type="entry name" value="Nucleoside phosphorylase/phosphoribosyltransferase catalytic domain"/>
    <property type="match status" value="1"/>
</dbReference>